<organism evidence="3 4">
    <name type="scientific">Astyanax mexicanus</name>
    <name type="common">Blind cave fish</name>
    <name type="synonym">Astyanax fasciatus mexicanus</name>
    <dbReference type="NCBI Taxonomy" id="7994"/>
    <lineage>
        <taxon>Eukaryota</taxon>
        <taxon>Metazoa</taxon>
        <taxon>Chordata</taxon>
        <taxon>Craniata</taxon>
        <taxon>Vertebrata</taxon>
        <taxon>Euteleostomi</taxon>
        <taxon>Actinopterygii</taxon>
        <taxon>Neopterygii</taxon>
        <taxon>Teleostei</taxon>
        <taxon>Ostariophysi</taxon>
        <taxon>Characiformes</taxon>
        <taxon>Characoidei</taxon>
        <taxon>Acestrorhamphidae</taxon>
        <taxon>Acestrorhamphinae</taxon>
        <taxon>Astyanax</taxon>
    </lineage>
</organism>
<dbReference type="InterPro" id="IPR039902">
    <property type="entry name" value="CCDC148/CCDC112"/>
</dbReference>
<dbReference type="Proteomes" id="UP000752171">
    <property type="component" value="Unassembled WGS sequence"/>
</dbReference>
<evidence type="ECO:0000256" key="1">
    <source>
        <dbReference type="ARBA" id="ARBA00023054"/>
    </source>
</evidence>
<feature type="compositionally biased region" description="Basic and acidic residues" evidence="2">
    <location>
        <begin position="412"/>
        <end position="427"/>
    </location>
</feature>
<protein>
    <submittedName>
        <fullName evidence="3">Coiled-coil domain-containing protein 148</fullName>
    </submittedName>
</protein>
<dbReference type="PANTHER" id="PTHR21549:SF1">
    <property type="entry name" value="COILED-COIL DOMAIN-CONTAINING PROTEIN 148"/>
    <property type="match status" value="1"/>
</dbReference>
<dbReference type="OrthoDB" id="448087at2759"/>
<comment type="caution">
    <text evidence="3">The sequence shown here is derived from an EMBL/GenBank/DDBJ whole genome shotgun (WGS) entry which is preliminary data.</text>
</comment>
<evidence type="ECO:0000313" key="3">
    <source>
        <dbReference type="EMBL" id="KAG9271674.1"/>
    </source>
</evidence>
<feature type="region of interest" description="Disordered" evidence="2">
    <location>
        <begin position="587"/>
        <end position="607"/>
    </location>
</feature>
<keyword evidence="1" id="KW-0175">Coiled coil</keyword>
<feature type="region of interest" description="Disordered" evidence="2">
    <location>
        <begin position="412"/>
        <end position="435"/>
    </location>
</feature>
<sequence length="607" mass="72293">MSGRDLRAFLAGHRAEDTEKLTQRVMNELGLSKYKPVQYEELQALVEAKRLSTECIEHKVQQTLRAVQERKQTCLLRQHRQVWTSENHRLDKAREKAETDVRSFLVRSRLEHREDGDARDVMSELLDYELHLEQERDAFRSATVLPVCQLKEDLQWRMTSGPPAANQHAEWEQILQQVVFVKEQQQTLMDTLEEEGFSLQQELSAYGLQASLDTAAVQEHAGALMKVPQEVLTADCPYTDLKMSLISAFHSLSDKYTQQLDTVHNRLQGMDRNCGWSEQDHLRFLHTVSQYRPQLRNHRGLCLDMLHRVLPHYSTAELNSHGRSWDWYRFSVEREKLLLESWSRDWTALLLRALEVLEEARAEHGEQQNLQKHRTHQQHICAQLKHKVQQWRERQEEVARLEAAVAARWEEEEKERQKEEQEREQAKRSRQKQRLLEFHEEQRRRSMKWRRREEERLAQLKGELEEQARRDKERVQFREKLLEQKKQDHEAKERLRQKEEEDREERLNNLRNQVAVVAEADPERMMGQTEAWRVRHHPDQEEFTLQKPLYHLHTYTDTQIVADPRVRIEQALRTAGLHHTPYARALLSEIQPPKPPRRDTQSTVLRS</sequence>
<dbReference type="EMBL" id="JAICCE010000011">
    <property type="protein sequence ID" value="KAG9271674.1"/>
    <property type="molecule type" value="Genomic_DNA"/>
</dbReference>
<dbReference type="PANTHER" id="PTHR21549">
    <property type="entry name" value="MUTATED IN BLADDER CANCER 1"/>
    <property type="match status" value="1"/>
</dbReference>
<evidence type="ECO:0000313" key="4">
    <source>
        <dbReference type="Proteomes" id="UP000752171"/>
    </source>
</evidence>
<name>A0A8T2LLA4_ASTMX</name>
<accession>A0A8T2LLA4</accession>
<dbReference type="AlphaFoldDB" id="A0A8T2LLA4"/>
<gene>
    <name evidence="3" type="primary">CCDC148</name>
    <name evidence="3" type="ORF">AMEX_G14625</name>
</gene>
<feature type="region of interest" description="Disordered" evidence="2">
    <location>
        <begin position="482"/>
        <end position="508"/>
    </location>
</feature>
<reference evidence="3 4" key="1">
    <citation type="submission" date="2021-07" db="EMBL/GenBank/DDBJ databases">
        <authorList>
            <person name="Imarazene B."/>
            <person name="Zahm M."/>
            <person name="Klopp C."/>
            <person name="Cabau C."/>
            <person name="Beille S."/>
            <person name="Jouanno E."/>
            <person name="Castinel A."/>
            <person name="Lluch J."/>
            <person name="Gil L."/>
            <person name="Kuchtly C."/>
            <person name="Lopez Roques C."/>
            <person name="Donnadieu C."/>
            <person name="Parrinello H."/>
            <person name="Journot L."/>
            <person name="Du K."/>
            <person name="Schartl M."/>
            <person name="Retaux S."/>
            <person name="Guiguen Y."/>
        </authorList>
    </citation>
    <scope>NUCLEOTIDE SEQUENCE [LARGE SCALE GENOMIC DNA]</scope>
    <source>
        <strain evidence="3">Pach_M1</strain>
        <tissue evidence="3">Testis</tissue>
    </source>
</reference>
<proteinExistence type="predicted"/>
<evidence type="ECO:0000256" key="2">
    <source>
        <dbReference type="SAM" id="MobiDB-lite"/>
    </source>
</evidence>